<keyword evidence="2 4" id="KW-1133">Transmembrane helix</keyword>
<dbReference type="RefSeq" id="WP_175278179.1">
    <property type="nucleotide sequence ID" value="NZ_CP054836.1"/>
</dbReference>
<feature type="transmembrane region" description="Helical" evidence="4">
    <location>
        <begin position="44"/>
        <end position="61"/>
    </location>
</feature>
<sequence length="67" mass="7283">MSGALFYIALVIMVAVVAVLFVGLRNLMRQGDANFSNKMMQLRVFLQFIAVVVIVIGIYFARSAGAG</sequence>
<dbReference type="NCBIfam" id="NF033233">
    <property type="entry name" value="twin_helix"/>
    <property type="match status" value="1"/>
</dbReference>
<proteinExistence type="predicted"/>
<dbReference type="EMBL" id="CP054836">
    <property type="protein sequence ID" value="QKV20288.1"/>
    <property type="molecule type" value="Genomic_DNA"/>
</dbReference>
<dbReference type="Proteomes" id="UP000509367">
    <property type="component" value="Chromosome"/>
</dbReference>
<keyword evidence="7" id="KW-1185">Reference proteome</keyword>
<evidence type="ECO:0000313" key="7">
    <source>
        <dbReference type="Proteomes" id="UP000509367"/>
    </source>
</evidence>
<dbReference type="KEGG" id="orm:HTY61_18430"/>
<evidence type="ECO:0000256" key="1">
    <source>
        <dbReference type="ARBA" id="ARBA00022692"/>
    </source>
</evidence>
<name>A0A6N1VHK4_9HYPH</name>
<keyword evidence="1 4" id="KW-0812">Transmembrane</keyword>
<keyword evidence="3 4" id="KW-0472">Membrane</keyword>
<evidence type="ECO:0000256" key="3">
    <source>
        <dbReference type="ARBA" id="ARBA00023136"/>
    </source>
</evidence>
<gene>
    <name evidence="6" type="ORF">HTY61_18430</name>
</gene>
<dbReference type="AlphaFoldDB" id="A0A6N1VHK4"/>
<evidence type="ECO:0000313" key="6">
    <source>
        <dbReference type="EMBL" id="QKV20288.1"/>
    </source>
</evidence>
<dbReference type="InterPro" id="IPR007667">
    <property type="entry name" value="Hypoxia_induced_domain"/>
</dbReference>
<organism evidence="6 7">
    <name type="scientific">Oricola thermophila</name>
    <dbReference type="NCBI Taxonomy" id="2742145"/>
    <lineage>
        <taxon>Bacteria</taxon>
        <taxon>Pseudomonadati</taxon>
        <taxon>Pseudomonadota</taxon>
        <taxon>Alphaproteobacteria</taxon>
        <taxon>Hyphomicrobiales</taxon>
        <taxon>Ahrensiaceae</taxon>
        <taxon>Oricola</taxon>
    </lineage>
</organism>
<evidence type="ECO:0000256" key="2">
    <source>
        <dbReference type="ARBA" id="ARBA00022989"/>
    </source>
</evidence>
<feature type="transmembrane region" description="Helical" evidence="4">
    <location>
        <begin position="6"/>
        <end position="24"/>
    </location>
</feature>
<evidence type="ECO:0000256" key="4">
    <source>
        <dbReference type="SAM" id="Phobius"/>
    </source>
</evidence>
<dbReference type="Pfam" id="PF04588">
    <property type="entry name" value="HIG_1_N"/>
    <property type="match status" value="1"/>
</dbReference>
<protein>
    <submittedName>
        <fullName evidence="6">Twin transmembrane helix small protein</fullName>
    </submittedName>
</protein>
<reference evidence="6 7" key="1">
    <citation type="submission" date="2020-06" db="EMBL/GenBank/DDBJ databases">
        <title>Oricola thermophila sp. nov. isolated from a tidal sediments.</title>
        <authorList>
            <person name="Kwon K.K."/>
            <person name="Yang S.-H."/>
            <person name="Park M.-J."/>
        </authorList>
    </citation>
    <scope>NUCLEOTIDE SEQUENCE [LARGE SCALE GENOMIC DNA]</scope>
    <source>
        <strain evidence="6 7">MEBiC13590</strain>
    </source>
</reference>
<feature type="domain" description="HIG1" evidence="5">
    <location>
        <begin position="1"/>
        <end position="67"/>
    </location>
</feature>
<evidence type="ECO:0000259" key="5">
    <source>
        <dbReference type="PROSITE" id="PS51503"/>
    </source>
</evidence>
<dbReference type="Gene3D" id="6.10.140.1320">
    <property type="match status" value="1"/>
</dbReference>
<dbReference type="PROSITE" id="PS51503">
    <property type="entry name" value="HIG1"/>
    <property type="match status" value="1"/>
</dbReference>
<accession>A0A6N1VHK4</accession>